<dbReference type="InterPro" id="IPR018681">
    <property type="entry name" value="DUF2165_transmembrane"/>
</dbReference>
<dbReference type="Pfam" id="PF09933">
    <property type="entry name" value="DUF2165"/>
    <property type="match status" value="1"/>
</dbReference>
<comment type="caution">
    <text evidence="2">The sequence shown here is derived from an EMBL/GenBank/DDBJ whole genome shotgun (WGS) entry which is preliminary data.</text>
</comment>
<dbReference type="Proteomes" id="UP000706333">
    <property type="component" value="Unassembled WGS sequence"/>
</dbReference>
<sequence length="45" mass="5096">MAFGGERFLMWKSGTWTGQQAACRFYITILAVLVLVMHPDPAPQR</sequence>
<reference evidence="2" key="2">
    <citation type="journal article" date="2020" name="Microorganisms">
        <title>Osmotic Adaptation and Compatible Solute Biosynthesis of Phototrophic Bacteria as Revealed from Genome Analyses.</title>
        <authorList>
            <person name="Imhoff J.F."/>
            <person name="Rahn T."/>
            <person name="Kunzel S."/>
            <person name="Keller A."/>
            <person name="Neulinger S.C."/>
        </authorList>
    </citation>
    <scope>NUCLEOTIDE SEQUENCE</scope>
    <source>
        <strain evidence="2">LMG 28126</strain>
    </source>
</reference>
<keyword evidence="1" id="KW-1133">Transmembrane helix</keyword>
<keyword evidence="3" id="KW-1185">Reference proteome</keyword>
<name>A0A934TIT7_9RHOB</name>
<dbReference type="EMBL" id="NHSD01000187">
    <property type="protein sequence ID" value="MBK5926930.1"/>
    <property type="molecule type" value="Genomic_DNA"/>
</dbReference>
<evidence type="ECO:0000313" key="2">
    <source>
        <dbReference type="EMBL" id="MBK5926930.1"/>
    </source>
</evidence>
<dbReference type="AlphaFoldDB" id="A0A934TIT7"/>
<accession>A0A934TIT7</accession>
<gene>
    <name evidence="2" type="ORF">CCR87_06145</name>
</gene>
<keyword evidence="1" id="KW-0472">Membrane</keyword>
<evidence type="ECO:0000256" key="1">
    <source>
        <dbReference type="SAM" id="Phobius"/>
    </source>
</evidence>
<evidence type="ECO:0000313" key="3">
    <source>
        <dbReference type="Proteomes" id="UP000706333"/>
    </source>
</evidence>
<protein>
    <submittedName>
        <fullName evidence="2">Uncharacterized protein</fullName>
    </submittedName>
</protein>
<keyword evidence="1" id="KW-0812">Transmembrane</keyword>
<reference evidence="2" key="1">
    <citation type="submission" date="2017-05" db="EMBL/GenBank/DDBJ databases">
        <authorList>
            <person name="Imhoff J.F."/>
            <person name="Rahn T."/>
            <person name="Kuenzel S."/>
            <person name="Neulinger S.C."/>
        </authorList>
    </citation>
    <scope>NUCLEOTIDE SEQUENCE</scope>
    <source>
        <strain evidence="2">LMG 28126</strain>
    </source>
</reference>
<organism evidence="2 3">
    <name type="scientific">Rhodobaculum claviforme</name>
    <dbReference type="NCBI Taxonomy" id="1549854"/>
    <lineage>
        <taxon>Bacteria</taxon>
        <taxon>Pseudomonadati</taxon>
        <taxon>Pseudomonadota</taxon>
        <taxon>Alphaproteobacteria</taxon>
        <taxon>Rhodobacterales</taxon>
        <taxon>Paracoccaceae</taxon>
        <taxon>Rhodobaculum</taxon>
    </lineage>
</organism>
<feature type="transmembrane region" description="Helical" evidence="1">
    <location>
        <begin position="21"/>
        <end position="39"/>
    </location>
</feature>
<proteinExistence type="predicted"/>